<proteinExistence type="predicted"/>
<sequence>MLMLTGLTYEEALKQLRGDEPIHHLLPGYMVQLILAQMMDGGTLDFTPWSKYLPEQIIWMQRESGPGSESRMVAGWRNDLRWTSAIGNSRNLKMWPRRLK</sequence>
<name>A0A225VMU1_9STRA</name>
<evidence type="ECO:0000313" key="2">
    <source>
        <dbReference type="Proteomes" id="UP000198211"/>
    </source>
</evidence>
<dbReference type="Proteomes" id="UP000198211">
    <property type="component" value="Unassembled WGS sequence"/>
</dbReference>
<protein>
    <submittedName>
        <fullName evidence="1">Uncharacterized protein</fullName>
    </submittedName>
</protein>
<dbReference type="AlphaFoldDB" id="A0A225VMU1"/>
<comment type="caution">
    <text evidence="1">The sequence shown here is derived from an EMBL/GenBank/DDBJ whole genome shotgun (WGS) entry which is preliminary data.</text>
</comment>
<accession>A0A225VMU1</accession>
<evidence type="ECO:0000313" key="1">
    <source>
        <dbReference type="EMBL" id="OWZ06339.1"/>
    </source>
</evidence>
<reference evidence="2" key="1">
    <citation type="submission" date="2017-03" db="EMBL/GenBank/DDBJ databases">
        <title>Phytopthora megakarya and P. palmivora, two closely related causual agents of cacao black pod achieved similar genome size and gene model numbers by different mechanisms.</title>
        <authorList>
            <person name="Ali S."/>
            <person name="Shao J."/>
            <person name="Larry D.J."/>
            <person name="Kronmiller B."/>
            <person name="Shen D."/>
            <person name="Strem M.D."/>
            <person name="Melnick R.L."/>
            <person name="Guiltinan M.J."/>
            <person name="Tyler B.M."/>
            <person name="Meinhardt L.W."/>
            <person name="Bailey B.A."/>
        </authorList>
    </citation>
    <scope>NUCLEOTIDE SEQUENCE [LARGE SCALE GENOMIC DNA]</scope>
    <source>
        <strain evidence="2">zdho120</strain>
    </source>
</reference>
<keyword evidence="2" id="KW-1185">Reference proteome</keyword>
<dbReference type="EMBL" id="NBNE01004005">
    <property type="protein sequence ID" value="OWZ06339.1"/>
    <property type="molecule type" value="Genomic_DNA"/>
</dbReference>
<organism evidence="1 2">
    <name type="scientific">Phytophthora megakarya</name>
    <dbReference type="NCBI Taxonomy" id="4795"/>
    <lineage>
        <taxon>Eukaryota</taxon>
        <taxon>Sar</taxon>
        <taxon>Stramenopiles</taxon>
        <taxon>Oomycota</taxon>
        <taxon>Peronosporomycetes</taxon>
        <taxon>Peronosporales</taxon>
        <taxon>Peronosporaceae</taxon>
        <taxon>Phytophthora</taxon>
    </lineage>
</organism>
<gene>
    <name evidence="1" type="ORF">PHMEG_00021414</name>
</gene>